<reference evidence="3" key="1">
    <citation type="journal article" date="2020" name="Nature">
        <title>Giant virus diversity and host interactions through global metagenomics.</title>
        <authorList>
            <person name="Schulz F."/>
            <person name="Roux S."/>
            <person name="Paez-Espino D."/>
            <person name="Jungbluth S."/>
            <person name="Walsh D.A."/>
            <person name="Denef V.J."/>
            <person name="McMahon K.D."/>
            <person name="Konstantinidis K.T."/>
            <person name="Eloe-Fadrosh E.A."/>
            <person name="Kyrpides N.C."/>
            <person name="Woyke T."/>
        </authorList>
    </citation>
    <scope>NUCLEOTIDE SEQUENCE</scope>
    <source>
        <strain evidence="3">GVMAG-M-3300009155-2</strain>
    </source>
</reference>
<evidence type="ECO:0000259" key="2">
    <source>
        <dbReference type="PROSITE" id="PS51192"/>
    </source>
</evidence>
<name>A0A6C0ERC1_9ZZZZ</name>
<dbReference type="Pfam" id="PF00271">
    <property type="entry name" value="Helicase_C"/>
    <property type="match status" value="1"/>
</dbReference>
<dbReference type="GO" id="GO:0005524">
    <property type="term" value="F:ATP binding"/>
    <property type="evidence" value="ECO:0007669"/>
    <property type="project" value="InterPro"/>
</dbReference>
<dbReference type="InterPro" id="IPR027417">
    <property type="entry name" value="P-loop_NTPase"/>
</dbReference>
<dbReference type="Pfam" id="PF00176">
    <property type="entry name" value="SNF2-rel_dom"/>
    <property type="match status" value="1"/>
</dbReference>
<dbReference type="SUPFAM" id="SSF52540">
    <property type="entry name" value="P-loop containing nucleoside triphosphate hydrolases"/>
    <property type="match status" value="2"/>
</dbReference>
<dbReference type="InterPro" id="IPR014001">
    <property type="entry name" value="Helicase_ATP-bd"/>
</dbReference>
<feature type="domain" description="Helicase ATP-binding" evidence="2">
    <location>
        <begin position="277"/>
        <end position="419"/>
    </location>
</feature>
<dbReference type="InterPro" id="IPR000330">
    <property type="entry name" value="SNF2_N"/>
</dbReference>
<evidence type="ECO:0000256" key="1">
    <source>
        <dbReference type="SAM" id="MobiDB-lite"/>
    </source>
</evidence>
<proteinExistence type="predicted"/>
<dbReference type="InterPro" id="IPR001650">
    <property type="entry name" value="Helicase_C-like"/>
</dbReference>
<sequence>MSKQLPKNKLLVIESSSSVKSDENIVGSKIEDPINISKMDSEMDSSSLDNSSTSQIMQSEKSNEDFSSDSELNKNNLETEFKKLNCSDENYYSNECNKFLLKKELIEENYLSEHPDLDPFLYPNLSDKNFNIKISNKKEFNDTKYEGTIHKNIKEQADILAKADFELQPHQAFVKNFMSSQTPYNSLLLYHGLGSGKTCSAIGVCEEARDYMRQMGTTKRIMIVASENVQDNFRLQLFDERKLKLVDGIWNIRSCTGNKLLQEINPMNMKGITREKLVSQIKNLINTYYIFLGYGQFANYIIKTMNYTQEVERIVNKKTSVEKRKSGEKTKIQMLKDEKIVLNSKIIRRLKNEFDNRLIVIDEVHNIRKTDDNENKKVAINLELLVKSANNMRFLLLSATPMYNSYKEIVWLLNLMNTNDRRGRIEVRDIFDKNGNLKKNGEELLIRKSTGYVSFVRGENPYTFPYRVYPNEFAKENTFNYIKYPSYQMNLKKIPEKDKNRILSLYLDTIGNCNKCGVCQGCVYKYIIHNLRNKSFSITTKTGSVRNMPSFENMESFGYTLLQTPLESLIISYPMQGLKEIIDKIPNDKLSDELSESFSETPVIDEENKEEDIPGLVIESESEQEESITEPKTQFKTPLIIEDSDSEIESEKYGGQPNVSLIDRSFIDPHELTGKKGLERMMNYVDNKSPPEKGNFEYKKSTLDQYGKIFNQSIIGSYSWKIKKILDSILDPNTGKVSEGIILIYSQYIDSGLIPMALALEEMGFTRYGENVKPLFKNRPSEVVDVRTMKPPTDKKNFMPARYSMITGDPRISPNNDYEVKGLTDDNKETGNVTGNKVKVILISKAGSEGIDLKFIRQVHILEPWYNMNRTEQIIGRAVRNFSHKDLPFEKRNVQIFMYGTIIGDENNEEAADLYVYRVAEYKAIQMGRVSRIIKESAVDCIINHDQTNFSQEIMNDILDEPVTQELSNGLVMSDFKIGDAPFSPACDYMETCYYSCKPTKSIDETNLNEDTYNENFIMMNSEKILQRIRGLMKESYFYKKDVLFASIQTPKQYPYVQIYAALTHLIEDNNEFITDRYGRNGRLINVGEYYLFQPIELNEKTISIFDRMVPIDYKHDMINFEINKNIAKTNDTNKGNDGISNVNLIHSDFSEGEKIVKELKSNFDITREFTKTQKVPRGDDNWYKHCGIAMKKLSKDYPDIKEYLLEFLVDHMIELLMFKDKRELMNYLYSIERIERSSFEWYAKKYFEGKSIVTKNFIAIILYNLNKRVILLLNKENKWVESEPEDQMELAASKEAKQILSFDIKNYNKLVGFIGYEKNNRYLVFKTKDMDSSRDTGARCDEAGKDKTLKKINDIIGDIRYTNENTKVKKDSDGNVISEAIGHTELCVIQELLLRYFDKIKKNDKKWFLSPDMAIYHKLYKVI</sequence>
<dbReference type="EMBL" id="MN738915">
    <property type="protein sequence ID" value="QHT31073.1"/>
    <property type="molecule type" value="Genomic_DNA"/>
</dbReference>
<dbReference type="PROSITE" id="PS51192">
    <property type="entry name" value="HELICASE_ATP_BIND_1"/>
    <property type="match status" value="1"/>
</dbReference>
<dbReference type="Gene3D" id="3.40.50.300">
    <property type="entry name" value="P-loop containing nucleotide triphosphate hydrolases"/>
    <property type="match status" value="2"/>
</dbReference>
<organism evidence="3">
    <name type="scientific">viral metagenome</name>
    <dbReference type="NCBI Taxonomy" id="1070528"/>
    <lineage>
        <taxon>unclassified sequences</taxon>
        <taxon>metagenomes</taxon>
        <taxon>organismal metagenomes</taxon>
    </lineage>
</organism>
<protein>
    <recommendedName>
        <fullName evidence="2">Helicase ATP-binding domain-containing protein</fullName>
    </recommendedName>
</protein>
<feature type="region of interest" description="Disordered" evidence="1">
    <location>
        <begin position="30"/>
        <end position="71"/>
    </location>
</feature>
<accession>A0A6C0ERC1</accession>
<evidence type="ECO:0000313" key="3">
    <source>
        <dbReference type="EMBL" id="QHT31073.1"/>
    </source>
</evidence>
<feature type="compositionally biased region" description="Low complexity" evidence="1">
    <location>
        <begin position="44"/>
        <end position="54"/>
    </location>
</feature>